<dbReference type="OrthoDB" id="418412at2759"/>
<feature type="binding site" evidence="15">
    <location>
        <position position="202"/>
    </location>
    <ligand>
        <name>Fe cation</name>
        <dbReference type="ChEBI" id="CHEBI:24875"/>
    </ligand>
</feature>
<dbReference type="GO" id="GO:0005737">
    <property type="term" value="C:cytoplasm"/>
    <property type="evidence" value="ECO:0007669"/>
    <property type="project" value="TreeGrafter"/>
</dbReference>
<comment type="cofactor">
    <cofactor evidence="15">
        <name>Fe cation</name>
        <dbReference type="ChEBI" id="CHEBI:24875"/>
    </cofactor>
    <text evidence="15">Binds 1 Fe cation per subunit.</text>
</comment>
<dbReference type="FunFam" id="3.30.428.10:FF:000001">
    <property type="entry name" value="Galactose-1-phosphate uridylyltransferase"/>
    <property type="match status" value="1"/>
</dbReference>
<feature type="binding site" description="in other chain" evidence="13">
    <location>
        <position position="59"/>
    </location>
    <ligand>
        <name>UDP-alpha-D-glucose</name>
        <dbReference type="ChEBI" id="CHEBI:58885"/>
        <note>ligand shared between dimeric partners</note>
    </ligand>
</feature>
<evidence type="ECO:0000256" key="4">
    <source>
        <dbReference type="ARBA" id="ARBA00012384"/>
    </source>
</evidence>
<feature type="binding site" evidence="15">
    <location>
        <position position="320"/>
    </location>
    <ligand>
        <name>Fe cation</name>
        <dbReference type="ChEBI" id="CHEBI:24875"/>
    </ligand>
</feature>
<feature type="binding site" evidence="14">
    <location>
        <position position="53"/>
    </location>
    <ligand>
        <name>Zn(2+)</name>
        <dbReference type="ChEBI" id="CHEBI:29105"/>
    </ligand>
</feature>
<keyword evidence="11 16" id="KW-0119">Carbohydrate metabolism</keyword>
<dbReference type="GO" id="GO:0008270">
    <property type="term" value="F:zinc ion binding"/>
    <property type="evidence" value="ECO:0007669"/>
    <property type="project" value="InterPro"/>
</dbReference>
<dbReference type="PANTHER" id="PTHR11943:SF1">
    <property type="entry name" value="GALACTOSE-1-PHOSPHATE URIDYLYLTRANSFERASE"/>
    <property type="match status" value="1"/>
</dbReference>
<dbReference type="NCBIfam" id="TIGR00209">
    <property type="entry name" value="galT_1"/>
    <property type="match status" value="1"/>
</dbReference>
<comment type="catalytic activity">
    <reaction evidence="1 16">
        <text>alpha-D-galactose 1-phosphate + UDP-alpha-D-glucose = alpha-D-glucose 1-phosphate + UDP-alpha-D-galactose</text>
        <dbReference type="Rhea" id="RHEA:13989"/>
        <dbReference type="ChEBI" id="CHEBI:58336"/>
        <dbReference type="ChEBI" id="CHEBI:58601"/>
        <dbReference type="ChEBI" id="CHEBI:58885"/>
        <dbReference type="ChEBI" id="CHEBI:66914"/>
        <dbReference type="EC" id="2.7.7.12"/>
    </reaction>
</comment>
<organism evidence="19 20">
    <name type="scientific">Metschnikowia bicuspidata</name>
    <dbReference type="NCBI Taxonomy" id="27322"/>
    <lineage>
        <taxon>Eukaryota</taxon>
        <taxon>Fungi</taxon>
        <taxon>Dikarya</taxon>
        <taxon>Ascomycota</taxon>
        <taxon>Saccharomycotina</taxon>
        <taxon>Pichiomycetes</taxon>
        <taxon>Metschnikowiaceae</taxon>
        <taxon>Metschnikowia</taxon>
    </lineage>
</organism>
<protein>
    <recommendedName>
        <fullName evidence="5 16">Galactose-1-phosphate uridylyltransferase</fullName>
        <ecNumber evidence="4 16">2.7.7.12</ecNumber>
    </recommendedName>
</protein>
<dbReference type="InterPro" id="IPR001937">
    <property type="entry name" value="GalP_UDPtransf1"/>
</dbReference>
<dbReference type="InterPro" id="IPR036265">
    <property type="entry name" value="HIT-like_sf"/>
</dbReference>
<dbReference type="PROSITE" id="PS00117">
    <property type="entry name" value="GAL_P_UDP_TRANSF_I"/>
    <property type="match status" value="1"/>
</dbReference>
<feature type="active site" description="Tele-UMP-histidine intermediate" evidence="12">
    <location>
        <position position="186"/>
    </location>
</feature>
<evidence type="ECO:0000256" key="10">
    <source>
        <dbReference type="ARBA" id="ARBA00023144"/>
    </source>
</evidence>
<evidence type="ECO:0000256" key="16">
    <source>
        <dbReference type="RuleBase" id="RU000506"/>
    </source>
</evidence>
<dbReference type="NCBIfam" id="NF008724">
    <property type="entry name" value="PRK11720.1"/>
    <property type="match status" value="1"/>
</dbReference>
<gene>
    <name evidence="19" type="ORF">METBISCDRAFT_22854</name>
</gene>
<feature type="binding site" evidence="13">
    <location>
        <begin position="333"/>
        <end position="334"/>
    </location>
    <ligand>
        <name>UDP-alpha-D-glucose</name>
        <dbReference type="ChEBI" id="CHEBI:58885"/>
        <note>ligand shared between dimeric partners</note>
    </ligand>
</feature>
<feature type="binding site" evidence="14">
    <location>
        <position position="128"/>
    </location>
    <ligand>
        <name>Zn(2+)</name>
        <dbReference type="ChEBI" id="CHEBI:29105"/>
    </ligand>
</feature>
<evidence type="ECO:0000256" key="13">
    <source>
        <dbReference type="PIRSR" id="PIRSR000808-2"/>
    </source>
</evidence>
<dbReference type="InterPro" id="IPR005849">
    <property type="entry name" value="GalP_Utransf_N"/>
</dbReference>
<feature type="domain" description="Galactose-1-phosphate uridyl transferase C-terminal" evidence="18">
    <location>
        <begin position="203"/>
        <end position="368"/>
    </location>
</feature>
<evidence type="ECO:0000256" key="7">
    <source>
        <dbReference type="ARBA" id="ARBA00022695"/>
    </source>
</evidence>
<feature type="binding site" evidence="15">
    <location>
        <position position="301"/>
    </location>
    <ligand>
        <name>Fe cation</name>
        <dbReference type="ChEBI" id="CHEBI:24875"/>
    </ligand>
</feature>
<evidence type="ECO:0000256" key="15">
    <source>
        <dbReference type="PIRSR" id="PIRSR000808-4"/>
    </source>
</evidence>
<feature type="binding site" description="in other chain" evidence="13">
    <location>
        <position position="345"/>
    </location>
    <ligand>
        <name>UDP-alpha-D-glucose</name>
        <dbReference type="ChEBI" id="CHEBI:58885"/>
        <note>ligand shared between dimeric partners</note>
    </ligand>
</feature>
<comment type="pathway">
    <text evidence="2 16">Carbohydrate metabolism; galactose metabolism.</text>
</comment>
<keyword evidence="8 14" id="KW-0479">Metal-binding</keyword>
<evidence type="ECO:0000256" key="9">
    <source>
        <dbReference type="ARBA" id="ARBA00022833"/>
    </source>
</evidence>
<evidence type="ECO:0000256" key="3">
    <source>
        <dbReference type="ARBA" id="ARBA00010951"/>
    </source>
</evidence>
<keyword evidence="20" id="KW-1185">Reference proteome</keyword>
<dbReference type="CDD" id="cd00608">
    <property type="entry name" value="GalT"/>
    <property type="match status" value="1"/>
</dbReference>
<evidence type="ECO:0000256" key="11">
    <source>
        <dbReference type="ARBA" id="ARBA00023277"/>
    </source>
</evidence>
<evidence type="ECO:0000259" key="17">
    <source>
        <dbReference type="Pfam" id="PF01087"/>
    </source>
</evidence>
<evidence type="ECO:0000256" key="8">
    <source>
        <dbReference type="ARBA" id="ARBA00022723"/>
    </source>
</evidence>
<dbReference type="AlphaFoldDB" id="A0A4V1J363"/>
<feature type="binding site" description="in other chain" evidence="13">
    <location>
        <begin position="76"/>
        <end position="77"/>
    </location>
    <ligand>
        <name>UDP-alpha-D-glucose</name>
        <dbReference type="ChEBI" id="CHEBI:58885"/>
        <note>ligand shared between dimeric partners</note>
    </ligand>
</feature>
<evidence type="ECO:0000256" key="2">
    <source>
        <dbReference type="ARBA" id="ARBA00004947"/>
    </source>
</evidence>
<keyword evidence="7 16" id="KW-0548">Nucleotidyltransferase</keyword>
<evidence type="ECO:0000256" key="14">
    <source>
        <dbReference type="PIRSR" id="PIRSR000808-3"/>
    </source>
</evidence>
<proteinExistence type="inferred from homology"/>
<comment type="similarity">
    <text evidence="3 16">Belongs to the galactose-1-phosphate uridylyltransferase type 1 family.</text>
</comment>
<comment type="cofactor">
    <cofactor evidence="14">
        <name>Zn(2+)</name>
        <dbReference type="ChEBI" id="CHEBI:29105"/>
    </cofactor>
    <text evidence="14">Binds 1 zinc ion per subunit.</text>
</comment>
<feature type="binding site" description="in other chain" evidence="13">
    <location>
        <position position="188"/>
    </location>
    <ligand>
        <name>UDP-alpha-D-glucose</name>
        <dbReference type="ChEBI" id="CHEBI:58885"/>
        <note>ligand shared between dimeric partners</note>
    </ligand>
</feature>
<dbReference type="InterPro" id="IPR019779">
    <property type="entry name" value="GalP_UDPtransf1_His-AS"/>
</dbReference>
<keyword evidence="10 16" id="KW-0299">Galactose metabolism</keyword>
<dbReference type="PANTHER" id="PTHR11943">
    <property type="entry name" value="GALACTOSE-1-PHOSPHATE URIDYLYLTRANSFERASE"/>
    <property type="match status" value="1"/>
</dbReference>
<name>A0A4V1J363_9ASCO</name>
<reference evidence="20" key="1">
    <citation type="journal article" date="2018" name="Nat. Microbiol.">
        <title>Leveraging single-cell genomics to expand the fungal tree of life.</title>
        <authorList>
            <person name="Ahrendt S.R."/>
            <person name="Quandt C.A."/>
            <person name="Ciobanu D."/>
            <person name="Clum A."/>
            <person name="Salamov A."/>
            <person name="Andreopoulos B."/>
            <person name="Cheng J.F."/>
            <person name="Woyke T."/>
            <person name="Pelin A."/>
            <person name="Henrissat B."/>
            <person name="Reynolds N.K."/>
            <person name="Benny G.L."/>
            <person name="Smith M.E."/>
            <person name="James T.Y."/>
            <person name="Grigoriev I.V."/>
        </authorList>
    </citation>
    <scope>NUCLEOTIDE SEQUENCE [LARGE SCALE GENOMIC DNA]</scope>
    <source>
        <strain evidence="20">Baker2002</strain>
    </source>
</reference>
<evidence type="ECO:0000256" key="5">
    <source>
        <dbReference type="ARBA" id="ARBA00016340"/>
    </source>
</evidence>
<evidence type="ECO:0000313" key="20">
    <source>
        <dbReference type="Proteomes" id="UP000268321"/>
    </source>
</evidence>
<evidence type="ECO:0000259" key="18">
    <source>
        <dbReference type="Pfam" id="PF02744"/>
    </source>
</evidence>
<evidence type="ECO:0000256" key="1">
    <source>
        <dbReference type="ARBA" id="ARBA00001107"/>
    </source>
</evidence>
<dbReference type="SUPFAM" id="SSF54197">
    <property type="entry name" value="HIT-like"/>
    <property type="match status" value="2"/>
</dbReference>
<feature type="binding site" evidence="15">
    <location>
        <position position="318"/>
    </location>
    <ligand>
        <name>Fe cation</name>
        <dbReference type="ChEBI" id="CHEBI:24875"/>
    </ligand>
</feature>
<keyword evidence="6 16" id="KW-0808">Transferase</keyword>
<dbReference type="Gene3D" id="3.30.428.10">
    <property type="entry name" value="HIT-like"/>
    <property type="match status" value="2"/>
</dbReference>
<dbReference type="GO" id="GO:0033499">
    <property type="term" value="P:galactose catabolic process via UDP-galactose, Leloir pathway"/>
    <property type="evidence" value="ECO:0007669"/>
    <property type="project" value="TreeGrafter"/>
</dbReference>
<accession>A0A4V1J363</accession>
<dbReference type="Pfam" id="PF02744">
    <property type="entry name" value="GalP_UDP_tr_C"/>
    <property type="match status" value="1"/>
</dbReference>
<dbReference type="GO" id="GO:0008108">
    <property type="term" value="F:UDP-glucose:hexose-1-phosphate uridylyltransferase activity"/>
    <property type="evidence" value="ECO:0007669"/>
    <property type="project" value="UniProtKB-EC"/>
</dbReference>
<feature type="domain" description="Galactose-1-phosphate uridyl transferase N-terminal" evidence="17">
    <location>
        <begin position="2"/>
        <end position="196"/>
    </location>
</feature>
<dbReference type="EC" id="2.7.7.12" evidence="4 16"/>
<dbReference type="Proteomes" id="UP000268321">
    <property type="component" value="Unassembled WGS sequence"/>
</dbReference>
<evidence type="ECO:0000256" key="6">
    <source>
        <dbReference type="ARBA" id="ARBA00022679"/>
    </source>
</evidence>
<evidence type="ECO:0000256" key="12">
    <source>
        <dbReference type="PIRSR" id="PIRSR000808-1"/>
    </source>
</evidence>
<dbReference type="PIRSF" id="PIRSF000808">
    <property type="entry name" value="GalT"/>
    <property type="match status" value="1"/>
</dbReference>
<feature type="binding site" evidence="14">
    <location>
        <position position="184"/>
    </location>
    <ligand>
        <name>Zn(2+)</name>
        <dbReference type="ChEBI" id="CHEBI:29105"/>
    </ligand>
</feature>
<feature type="binding site" evidence="13">
    <location>
        <begin position="26"/>
        <end position="29"/>
    </location>
    <ligand>
        <name>UDP-alpha-D-glucose</name>
        <dbReference type="ChEBI" id="CHEBI:58885"/>
        <note>ligand shared between dimeric partners</note>
    </ligand>
</feature>
<feature type="binding site" evidence="14">
    <location>
        <position position="50"/>
    </location>
    <ligand>
        <name>Zn(2+)</name>
        <dbReference type="ChEBI" id="CHEBI:29105"/>
    </ligand>
</feature>
<dbReference type="InterPro" id="IPR005850">
    <property type="entry name" value="GalP_Utransf_C"/>
</dbReference>
<evidence type="ECO:0000313" key="19">
    <source>
        <dbReference type="EMBL" id="RKP30959.1"/>
    </source>
</evidence>
<dbReference type="EMBL" id="ML004449">
    <property type="protein sequence ID" value="RKP30959.1"/>
    <property type="molecule type" value="Genomic_DNA"/>
</dbReference>
<feature type="binding site" description="in other chain" evidence="13">
    <location>
        <begin position="179"/>
        <end position="181"/>
    </location>
    <ligand>
        <name>UDP-alpha-D-glucose</name>
        <dbReference type="ChEBI" id="CHEBI:58885"/>
        <note>ligand shared between dimeric partners</note>
    </ligand>
</feature>
<dbReference type="Pfam" id="PF01087">
    <property type="entry name" value="GalP_UDP_transf"/>
    <property type="match status" value="1"/>
</dbReference>
<sequence length="370" mass="42730">MFNFTDHSHRRFNPLINTYVLCSPHRAKRPWQGAEEQPYQSEMPVYDPKCYLCPGNARATGGQSNPKYESTHVFPNDFPAVQMEQPELKESQIVQEGDSDDVQQFKKRLLHVKSVQGNCFVICFSPNHSLTLPLMEVKDIEQVVATWQQLYEDVQRQSAEQKTPFQYLQIFENKGLAMGCSNPHPHGQAWCLDVVPTEVQHEFDNMGAYQRTHGLHMLGDYVKLELAAKTRVVVVNDSFVAVVPYWALWPFETLVLAREHVASLHEFTDKHRRDLALLLKQLTTKYDNLFRTSFPYSMGLHQAKLGATREERDAAWFHMHFYPPLLRSATVKKFFVGFEMFGEAQRDLTSEQAAARLQEMDGDVHYSQCQ</sequence>
<keyword evidence="15" id="KW-0408">Iron</keyword>
<keyword evidence="9 14" id="KW-0862">Zinc</keyword>
<feature type="binding site" evidence="13">
    <location>
        <begin position="338"/>
        <end position="339"/>
    </location>
    <ligand>
        <name>UDP-alpha-D-glucose</name>
        <dbReference type="ChEBI" id="CHEBI:58885"/>
        <note>ligand shared between dimeric partners</note>
    </ligand>
</feature>
<feature type="binding site" description="in other chain" evidence="13">
    <location>
        <position position="173"/>
    </location>
    <ligand>
        <name>UDP-alpha-D-glucose</name>
        <dbReference type="ChEBI" id="CHEBI:58885"/>
        <note>ligand shared between dimeric partners</note>
    </ligand>
</feature>
<dbReference type="UniPathway" id="UPA00214"/>